<reference evidence="3" key="3">
    <citation type="submission" date="2020-12" db="UniProtKB">
        <authorList>
            <consortium name="EnsemblPlants"/>
        </authorList>
    </citation>
    <scope>IDENTIFICATION</scope>
</reference>
<organism evidence="2">
    <name type="scientific">Physcomitrium patens</name>
    <name type="common">Spreading-leaved earth moss</name>
    <name type="synonym">Physcomitrella patens</name>
    <dbReference type="NCBI Taxonomy" id="3218"/>
    <lineage>
        <taxon>Eukaryota</taxon>
        <taxon>Viridiplantae</taxon>
        <taxon>Streptophyta</taxon>
        <taxon>Embryophyta</taxon>
        <taxon>Bryophyta</taxon>
        <taxon>Bryophytina</taxon>
        <taxon>Bryopsida</taxon>
        <taxon>Funariidae</taxon>
        <taxon>Funariales</taxon>
        <taxon>Funariaceae</taxon>
        <taxon>Physcomitrium</taxon>
    </lineage>
</organism>
<dbReference type="Pfam" id="PF05804">
    <property type="entry name" value="KAP"/>
    <property type="match status" value="1"/>
</dbReference>
<sequence length="628" mass="68738">MHQRGISFDSSPLSSAGNLLWQSRLRTLASLSTTHRCDASLMKPVGEDPSCGILCAEHRQSSKRSQKQSDRNETSTKFSRWLRVIGRLWRKNEVRQDCTFQDKDEPSSLRIVEQIKPTPRKAVEPSCDIRRKRSRYAVRYAAQVPSEEARVSQELARVADTASKRNPCKDLSGIGKSHWDGEHNDSSIGHGELVKPGLVPMPGFCTSNVDHGEGLGHHLDPVPSLHFIENLQDTKKRLFLSEQVDCDDLAQEVRIIRECENVVAELCAKKGKEQGVVAAEARLLAEDHPVARATLATLGAIFPLVAMLDSSSMFCAHSALLALLSLAAGNDLNKAAIVDAGSVPKMVTYLQNPKPSIQEAVIAGFLSLSALDRNKPLIGASGAVPRLVHVLKCGSTNRIRTDALRTLYNLSLAQCNIKVLVEGGNLRVILELVKNPPNAEKALAVLGNVVGVAVGRKASMELPDAIETLVEILGWGEYPKCQDRAAYVLMVAAHHSYAHRQAMVRKRAVPALLEVSLLGSALAQKRAVSILECLREDRAQGRPVSAPMGLPPRGTQQQRLYMMRTDSLHNIGEGDINIVNRMAQQSLEQNLLKIVRRAKIPVAADLMKADRMRSLSLPGLSSLKSLPL</sequence>
<dbReference type="OrthoDB" id="7537227at2759"/>
<dbReference type="PANTHER" id="PTHR46700:SF1">
    <property type="entry name" value="ARM REPEAT SUPERFAMILY PROTEIN"/>
    <property type="match status" value="1"/>
</dbReference>
<reference evidence="2 4" key="1">
    <citation type="journal article" date="2008" name="Science">
        <title>The Physcomitrella genome reveals evolutionary insights into the conquest of land by plants.</title>
        <authorList>
            <person name="Rensing S."/>
            <person name="Lang D."/>
            <person name="Zimmer A."/>
            <person name="Terry A."/>
            <person name="Salamov A."/>
            <person name="Shapiro H."/>
            <person name="Nishiyama T."/>
            <person name="Perroud P.-F."/>
            <person name="Lindquist E."/>
            <person name="Kamisugi Y."/>
            <person name="Tanahashi T."/>
            <person name="Sakakibara K."/>
            <person name="Fujita T."/>
            <person name="Oishi K."/>
            <person name="Shin-I T."/>
            <person name="Kuroki Y."/>
            <person name="Toyoda A."/>
            <person name="Suzuki Y."/>
            <person name="Hashimoto A."/>
            <person name="Yamaguchi K."/>
            <person name="Sugano A."/>
            <person name="Kohara Y."/>
            <person name="Fujiyama A."/>
            <person name="Anterola A."/>
            <person name="Aoki S."/>
            <person name="Ashton N."/>
            <person name="Barbazuk W.B."/>
            <person name="Barker E."/>
            <person name="Bennetzen J."/>
            <person name="Bezanilla M."/>
            <person name="Blankenship R."/>
            <person name="Cho S.H."/>
            <person name="Dutcher S."/>
            <person name="Estelle M."/>
            <person name="Fawcett J.A."/>
            <person name="Gundlach H."/>
            <person name="Hanada K."/>
            <person name="Heyl A."/>
            <person name="Hicks K.A."/>
            <person name="Hugh J."/>
            <person name="Lohr M."/>
            <person name="Mayer K."/>
            <person name="Melkozernov A."/>
            <person name="Murata T."/>
            <person name="Nelson D."/>
            <person name="Pils B."/>
            <person name="Prigge M."/>
            <person name="Reiss B."/>
            <person name="Renner T."/>
            <person name="Rombauts S."/>
            <person name="Rushton P."/>
            <person name="Sanderfoot A."/>
            <person name="Schween G."/>
            <person name="Shiu S.-H."/>
            <person name="Stueber K."/>
            <person name="Theodoulou F.L."/>
            <person name="Tu H."/>
            <person name="Van de Peer Y."/>
            <person name="Verrier P.J."/>
            <person name="Waters E."/>
            <person name="Wood A."/>
            <person name="Yang L."/>
            <person name="Cove D."/>
            <person name="Cuming A."/>
            <person name="Hasebe M."/>
            <person name="Lucas S."/>
            <person name="Mishler D.B."/>
            <person name="Reski R."/>
            <person name="Grigoriev I."/>
            <person name="Quatrano R.S."/>
            <person name="Boore J.L."/>
        </authorList>
    </citation>
    <scope>NUCLEOTIDE SEQUENCE [LARGE SCALE GENOMIC DNA]</scope>
    <source>
        <strain evidence="3 4">cv. Gransden 2004</strain>
    </source>
</reference>
<keyword evidence="4" id="KW-1185">Reference proteome</keyword>
<dbReference type="InterPro" id="IPR016024">
    <property type="entry name" value="ARM-type_fold"/>
</dbReference>
<accession>A0A2K1JCW0</accession>
<dbReference type="AlphaFoldDB" id="A0A2K1JCW0"/>
<dbReference type="EnsemblPlants" id="Pp3c15_11570V3.3">
    <property type="protein sequence ID" value="PAC:32926918.CDS.1"/>
    <property type="gene ID" value="Pp3c15_11570"/>
</dbReference>
<name>A0A2K1JCW0_PHYPA</name>
<dbReference type="EnsemblPlants" id="Pp3c15_11570V3.2">
    <property type="protein sequence ID" value="PAC:32926917.CDS.1"/>
    <property type="gene ID" value="Pp3c15_11570"/>
</dbReference>
<dbReference type="PaxDb" id="3218-PP1S99_36V6.1"/>
<evidence type="ECO:0000313" key="3">
    <source>
        <dbReference type="EnsemblPlants" id="PAC:32926916.CDS.1"/>
    </source>
</evidence>
<dbReference type="SMART" id="SM00185">
    <property type="entry name" value="ARM"/>
    <property type="match status" value="3"/>
</dbReference>
<dbReference type="EnsemblPlants" id="Pp3c15_11570V3.1">
    <property type="protein sequence ID" value="PAC:32926916.CDS.1"/>
    <property type="gene ID" value="Pp3c15_11570"/>
</dbReference>
<dbReference type="RefSeq" id="XP_024395917.1">
    <property type="nucleotide sequence ID" value="XM_024540149.2"/>
</dbReference>
<feature type="repeat" description="ARM" evidence="1">
    <location>
        <begin position="382"/>
        <end position="425"/>
    </location>
</feature>
<dbReference type="SUPFAM" id="SSF48371">
    <property type="entry name" value="ARM repeat"/>
    <property type="match status" value="1"/>
</dbReference>
<dbReference type="Gramene" id="Pp3c15_11570V3.2">
    <property type="protein sequence ID" value="PAC:32926917.CDS.1"/>
    <property type="gene ID" value="Pp3c15_11570"/>
</dbReference>
<dbReference type="InterPro" id="IPR011989">
    <property type="entry name" value="ARM-like"/>
</dbReference>
<dbReference type="Gramene" id="Pp3c15_11570V3.3">
    <property type="protein sequence ID" value="PAC:32926918.CDS.1"/>
    <property type="gene ID" value="Pp3c15_11570"/>
</dbReference>
<dbReference type="FunCoup" id="A0A2K1JCW0">
    <property type="interactions" value="152"/>
</dbReference>
<evidence type="ECO:0000256" key="1">
    <source>
        <dbReference type="PROSITE-ProRule" id="PRU00259"/>
    </source>
</evidence>
<dbReference type="InterPro" id="IPR000225">
    <property type="entry name" value="Armadillo"/>
</dbReference>
<dbReference type="Gene3D" id="1.25.10.10">
    <property type="entry name" value="Leucine-rich Repeat Variant"/>
    <property type="match status" value="1"/>
</dbReference>
<proteinExistence type="predicted"/>
<reference evidence="2 4" key="2">
    <citation type="journal article" date="2018" name="Plant J.">
        <title>The Physcomitrella patens chromosome-scale assembly reveals moss genome structure and evolution.</title>
        <authorList>
            <person name="Lang D."/>
            <person name="Ullrich K.K."/>
            <person name="Murat F."/>
            <person name="Fuchs J."/>
            <person name="Jenkins J."/>
            <person name="Haas F.B."/>
            <person name="Piednoel M."/>
            <person name="Gundlach H."/>
            <person name="Van Bel M."/>
            <person name="Meyberg R."/>
            <person name="Vives C."/>
            <person name="Morata J."/>
            <person name="Symeonidi A."/>
            <person name="Hiss M."/>
            <person name="Muchero W."/>
            <person name="Kamisugi Y."/>
            <person name="Saleh O."/>
            <person name="Blanc G."/>
            <person name="Decker E.L."/>
            <person name="van Gessel N."/>
            <person name="Grimwood J."/>
            <person name="Hayes R.D."/>
            <person name="Graham S.W."/>
            <person name="Gunter L.E."/>
            <person name="McDaniel S.F."/>
            <person name="Hoernstein S.N.W."/>
            <person name="Larsson A."/>
            <person name="Li F.W."/>
            <person name="Perroud P.F."/>
            <person name="Phillips J."/>
            <person name="Ranjan P."/>
            <person name="Rokshar D.S."/>
            <person name="Rothfels C.J."/>
            <person name="Schneider L."/>
            <person name="Shu S."/>
            <person name="Stevenson D.W."/>
            <person name="Thummler F."/>
            <person name="Tillich M."/>
            <person name="Villarreal Aguilar J.C."/>
            <person name="Widiez T."/>
            <person name="Wong G.K."/>
            <person name="Wymore A."/>
            <person name="Zhang Y."/>
            <person name="Zimmer A.D."/>
            <person name="Quatrano R.S."/>
            <person name="Mayer K.F.X."/>
            <person name="Goodstein D."/>
            <person name="Casacuberta J.M."/>
            <person name="Vandepoele K."/>
            <person name="Reski R."/>
            <person name="Cuming A.C."/>
            <person name="Tuskan G.A."/>
            <person name="Maumus F."/>
            <person name="Salse J."/>
            <person name="Schmutz J."/>
            <person name="Rensing S.A."/>
        </authorList>
    </citation>
    <scope>NUCLEOTIDE SEQUENCE [LARGE SCALE GENOMIC DNA]</scope>
    <source>
        <strain evidence="3 4">cv. Gransden 2004</strain>
    </source>
</reference>
<dbReference type="PANTHER" id="PTHR46700">
    <property type="entry name" value="ARM REPEAT SUPERFAMILY PROTEIN"/>
    <property type="match status" value="1"/>
</dbReference>
<dbReference type="Proteomes" id="UP000006727">
    <property type="component" value="Chromosome 15"/>
</dbReference>
<evidence type="ECO:0000313" key="4">
    <source>
        <dbReference type="Proteomes" id="UP000006727"/>
    </source>
</evidence>
<dbReference type="EMBL" id="ABEU02000015">
    <property type="protein sequence ID" value="PNR39349.1"/>
    <property type="molecule type" value="Genomic_DNA"/>
</dbReference>
<evidence type="ECO:0000313" key="2">
    <source>
        <dbReference type="EMBL" id="PNR39349.1"/>
    </source>
</evidence>
<dbReference type="PROSITE" id="PS50176">
    <property type="entry name" value="ARM_REPEAT"/>
    <property type="match status" value="1"/>
</dbReference>
<dbReference type="GeneID" id="112292050"/>
<protein>
    <submittedName>
        <fullName evidence="2 3">Uncharacterized protein</fullName>
    </submittedName>
</protein>
<dbReference type="KEGG" id="ppp:112292050"/>
<dbReference type="Gramene" id="Pp3c15_11570V3.1">
    <property type="protein sequence ID" value="PAC:32926916.CDS.1"/>
    <property type="gene ID" value="Pp3c15_11570"/>
</dbReference>
<gene>
    <name evidence="3" type="primary">LOC112292050</name>
    <name evidence="2" type="ORF">PHYPA_019627</name>
</gene>